<sequence>MSEKKRAPGPRKDEVVTREYTVNLHKRLHGCYMLERLTPLIVTRMASLGATMCSIWAVYFALILSVISGFYLFFNMLLVRYIDVAHRYMCCLHMLSRVPFGRYIKTKLYYLFDRIICPLCPFIVSLSIMPGHSQLHARYIDVAHRYTCCLHMLSCVPFGLYIETRLLLDLIASPLCPVIVSTFKKKAPNAIKEIRKFAQKAMGTNDVRIDVKLNKHIWSSGIRSVPRRVRVRIARKRNDEEDAKEELYSLVTVAEVPQEGLKGLGTKVVEDED</sequence>
<name>R7WDC3_AEGTA</name>
<dbReference type="GO" id="GO:0022625">
    <property type="term" value="C:cytosolic large ribosomal subunit"/>
    <property type="evidence" value="ECO:0007669"/>
    <property type="project" value="TreeGrafter"/>
</dbReference>
<dbReference type="Gene3D" id="3.10.440.10">
    <property type="match status" value="1"/>
</dbReference>
<keyword evidence="3" id="KW-0687">Ribonucleoprotein</keyword>
<dbReference type="InterPro" id="IPR023621">
    <property type="entry name" value="Ribosomal_eL31_dom_sf"/>
</dbReference>
<reference evidence="4" key="1">
    <citation type="submission" date="2015-06" db="UniProtKB">
        <authorList>
            <consortium name="EnsemblPlants"/>
        </authorList>
    </citation>
    <scope>IDENTIFICATION</scope>
</reference>
<organism evidence="4">
    <name type="scientific">Aegilops tauschii</name>
    <name type="common">Tausch's goatgrass</name>
    <name type="synonym">Aegilops squarrosa</name>
    <dbReference type="NCBI Taxonomy" id="37682"/>
    <lineage>
        <taxon>Eukaryota</taxon>
        <taxon>Viridiplantae</taxon>
        <taxon>Streptophyta</taxon>
        <taxon>Embryophyta</taxon>
        <taxon>Tracheophyta</taxon>
        <taxon>Spermatophyta</taxon>
        <taxon>Magnoliopsida</taxon>
        <taxon>Liliopsida</taxon>
        <taxon>Poales</taxon>
        <taxon>Poaceae</taxon>
        <taxon>BOP clade</taxon>
        <taxon>Pooideae</taxon>
        <taxon>Triticodae</taxon>
        <taxon>Triticeae</taxon>
        <taxon>Triticinae</taxon>
        <taxon>Aegilops</taxon>
    </lineage>
</organism>
<proteinExistence type="inferred from homology"/>
<dbReference type="CDD" id="cd00463">
    <property type="entry name" value="Ribosomal_L31e"/>
    <property type="match status" value="1"/>
</dbReference>
<dbReference type="EnsemblPlants" id="EMT17805">
    <property type="protein sequence ID" value="EMT17805"/>
    <property type="gene ID" value="F775_00467"/>
</dbReference>
<evidence type="ECO:0000256" key="2">
    <source>
        <dbReference type="ARBA" id="ARBA00022980"/>
    </source>
</evidence>
<evidence type="ECO:0000313" key="4">
    <source>
        <dbReference type="EnsemblPlants" id="EMT17805"/>
    </source>
</evidence>
<dbReference type="FunFam" id="3.10.440.10:FF:000009">
    <property type="entry name" value="Os08g0505300 protein"/>
    <property type="match status" value="1"/>
</dbReference>
<dbReference type="GO" id="GO:0003735">
    <property type="term" value="F:structural constituent of ribosome"/>
    <property type="evidence" value="ECO:0007669"/>
    <property type="project" value="InterPro"/>
</dbReference>
<dbReference type="AlphaFoldDB" id="R7WDC3"/>
<dbReference type="SUPFAM" id="SSF54575">
    <property type="entry name" value="Ribosomal protein L31e"/>
    <property type="match status" value="1"/>
</dbReference>
<dbReference type="ExpressionAtlas" id="R7WDC3">
    <property type="expression patterns" value="baseline"/>
</dbReference>
<accession>R7WDC3</accession>
<keyword evidence="2" id="KW-0689">Ribosomal protein</keyword>
<comment type="similarity">
    <text evidence="1">Belongs to the eukaryotic ribosomal protein eL31 family.</text>
</comment>
<dbReference type="PANTHER" id="PTHR10956">
    <property type="entry name" value="60S RIBOSOMAL PROTEIN L31"/>
    <property type="match status" value="1"/>
</dbReference>
<dbReference type="PANTHER" id="PTHR10956:SF37">
    <property type="entry name" value="60S RIBOSOMAL PROTEIN L31"/>
    <property type="match status" value="1"/>
</dbReference>
<dbReference type="SMART" id="SM01380">
    <property type="entry name" value="Ribosomal_L31e"/>
    <property type="match status" value="1"/>
</dbReference>
<protein>
    <submittedName>
        <fullName evidence="4">60S ribosomal protein L31</fullName>
    </submittedName>
</protein>
<evidence type="ECO:0000256" key="3">
    <source>
        <dbReference type="ARBA" id="ARBA00023274"/>
    </source>
</evidence>
<dbReference type="Pfam" id="PF01198">
    <property type="entry name" value="Ribosomal_L31e"/>
    <property type="match status" value="1"/>
</dbReference>
<dbReference type="GO" id="GO:0002181">
    <property type="term" value="P:cytoplasmic translation"/>
    <property type="evidence" value="ECO:0007669"/>
    <property type="project" value="TreeGrafter"/>
</dbReference>
<dbReference type="InterPro" id="IPR000054">
    <property type="entry name" value="Ribosomal_eL31"/>
</dbReference>
<evidence type="ECO:0000256" key="1">
    <source>
        <dbReference type="ARBA" id="ARBA00010808"/>
    </source>
</evidence>